<dbReference type="Pfam" id="PF04203">
    <property type="entry name" value="Sortase"/>
    <property type="match status" value="1"/>
</dbReference>
<accession>A0AAU7APP0</accession>
<dbReference type="SUPFAM" id="SSF63817">
    <property type="entry name" value="Sortase"/>
    <property type="match status" value="1"/>
</dbReference>
<dbReference type="InterPro" id="IPR008964">
    <property type="entry name" value="Invasin/intimin_cell_adhesion"/>
</dbReference>
<keyword evidence="2" id="KW-0732">Signal</keyword>
<dbReference type="EMBL" id="CP114014">
    <property type="protein sequence ID" value="XAY03334.1"/>
    <property type="molecule type" value="Genomic_DNA"/>
</dbReference>
<dbReference type="InterPro" id="IPR005754">
    <property type="entry name" value="Sortase"/>
</dbReference>
<evidence type="ECO:0000256" key="2">
    <source>
        <dbReference type="SAM" id="SignalP"/>
    </source>
</evidence>
<reference evidence="3" key="1">
    <citation type="submission" date="2022-12" db="EMBL/GenBank/DDBJ databases">
        <title>Paraconexibacter alkalitolerans sp. nov. and Baekduia alba sp. nov., isolated from soil and emended description of the genera Paraconexibacter (Chun et al., 2020) and Baekduia (An et al., 2020).</title>
        <authorList>
            <person name="Vieira S."/>
            <person name="Huber K.J."/>
            <person name="Geppert A."/>
            <person name="Wolf J."/>
            <person name="Neumann-Schaal M."/>
            <person name="Muesken M."/>
            <person name="Overmann J."/>
        </authorList>
    </citation>
    <scope>NUCLEOTIDE SEQUENCE</scope>
    <source>
        <strain evidence="3">AEG42_29</strain>
    </source>
</reference>
<proteinExistence type="predicted"/>
<dbReference type="CDD" id="cd05829">
    <property type="entry name" value="Sortase_F"/>
    <property type="match status" value="1"/>
</dbReference>
<organism evidence="3">
    <name type="scientific">Paraconexibacter sp. AEG42_29</name>
    <dbReference type="NCBI Taxonomy" id="2997339"/>
    <lineage>
        <taxon>Bacteria</taxon>
        <taxon>Bacillati</taxon>
        <taxon>Actinomycetota</taxon>
        <taxon>Thermoleophilia</taxon>
        <taxon>Solirubrobacterales</taxon>
        <taxon>Paraconexibacteraceae</taxon>
        <taxon>Paraconexibacter</taxon>
    </lineage>
</organism>
<dbReference type="RefSeq" id="WP_354699889.1">
    <property type="nucleotide sequence ID" value="NZ_CP114014.1"/>
</dbReference>
<dbReference type="InterPro" id="IPR042001">
    <property type="entry name" value="Sortase_F"/>
</dbReference>
<dbReference type="AlphaFoldDB" id="A0AAU7APP0"/>
<keyword evidence="1" id="KW-0378">Hydrolase</keyword>
<dbReference type="KEGG" id="parq:DSM112329_00147"/>
<gene>
    <name evidence="3" type="ORF">DSM112329_00147</name>
</gene>
<feature type="signal peptide" evidence="2">
    <location>
        <begin position="1"/>
        <end position="24"/>
    </location>
</feature>
<evidence type="ECO:0000256" key="1">
    <source>
        <dbReference type="ARBA" id="ARBA00022801"/>
    </source>
</evidence>
<dbReference type="SUPFAM" id="SSF49373">
    <property type="entry name" value="Invasin/intimin cell-adhesion fragments"/>
    <property type="match status" value="1"/>
</dbReference>
<evidence type="ECO:0008006" key="4">
    <source>
        <dbReference type="Google" id="ProtNLM"/>
    </source>
</evidence>
<dbReference type="GO" id="GO:0016787">
    <property type="term" value="F:hydrolase activity"/>
    <property type="evidence" value="ECO:0007669"/>
    <property type="project" value="UniProtKB-KW"/>
</dbReference>
<sequence>MRRTLRSLLAATVIGLAAAPAASAAEPPNQNDPCSSNARNTCGTTGVGDYKTYKFGPRWFGDYRGAIPGVTGASFCIDLRFWYPAKSYGYEKRSLSAGLKNRDGDTVTVGNLRRMAYALWSDGRTQSKTSQGAVMLYVHRLMGDGAPGEIDPKAVSPAVAAAFTRITREATKYAGPYKLDLKAPDKLVAGKADKLTARVLAASGAAVPGVTLKLSGSGADGLAKTANTGSGGSVDIPVTADDAAGGLKVTVTTEDLPSTLPVMYVPTKGPAARSGQRLVVPDSQTLTARAAVTVQAQPTVRTQVSSATLEPGDAVSDTVIVEGLQGRTATVNAMLYGPFPSVDKIVCTTPPVWTGTVTATGDGSYVTEPVVLTQPGYYTYRESLVATDTVAGVETACAEASETTVVRGRPAIRTQISAAETKPGAQITDTAVVSGLGTLSAPVQVELWGPYDALADMTCTGTPVHTSTFTANGDGSYVTEPVTLPRAGYYTYREAILETPAYAGVQTECGEATETTFAKAAPAVTTVVSSAVVKPGASIFDRVKVTGAGQTPLKIEVDLYGPFASRAAMRCTGTPLSRTTLETPGDGTFSSAKVKVANAGFYTYRERIKGTALITATQTECGEEAETSLAAPLILTGRGDRTTGHGGLPARKAQTASAVTPTRVSVARLGVSAPVAAVDIDMATGALDVPKNIQRVGWWRDGAAPGSTAGTVLLAGHVDSARDGGGAFYALKGARPGDVVKVTSDDGRTRSYRVTSRKSVRKNALPASIFTRKGPKRLVLVTCGGPFLQDVGHYRDNVIVTARPV</sequence>
<dbReference type="Gene3D" id="2.40.260.10">
    <property type="entry name" value="Sortase"/>
    <property type="match status" value="1"/>
</dbReference>
<evidence type="ECO:0000313" key="3">
    <source>
        <dbReference type="EMBL" id="XAY03334.1"/>
    </source>
</evidence>
<feature type="chain" id="PRO_5043492986" description="Class F sortase" evidence="2">
    <location>
        <begin position="25"/>
        <end position="805"/>
    </location>
</feature>
<name>A0AAU7APP0_9ACTN</name>
<dbReference type="InterPro" id="IPR023365">
    <property type="entry name" value="Sortase_dom-sf"/>
</dbReference>
<protein>
    <recommendedName>
        <fullName evidence="4">Class F sortase</fullName>
    </recommendedName>
</protein>